<dbReference type="GO" id="GO:0003677">
    <property type="term" value="F:DNA binding"/>
    <property type="evidence" value="ECO:0007669"/>
    <property type="project" value="UniProtKB-KW"/>
</dbReference>
<keyword evidence="4" id="KW-0614">Plasmid</keyword>
<dbReference type="Proteomes" id="UP000652720">
    <property type="component" value="Unassembled WGS sequence"/>
</dbReference>
<reference evidence="6" key="5">
    <citation type="submission" date="2024-05" db="EMBL/GenBank/DDBJ databases">
        <authorList>
            <person name="Sun Q."/>
            <person name="Zhou Y."/>
        </authorList>
    </citation>
    <scope>NUCLEOTIDE SEQUENCE</scope>
    <source>
        <strain evidence="6">CGMCC 1.8884</strain>
        <strain evidence="5">CGMCC 1.8885</strain>
    </source>
</reference>
<feature type="region of interest" description="Disordered" evidence="2">
    <location>
        <begin position="294"/>
        <end position="314"/>
    </location>
</feature>
<proteinExistence type="predicted"/>
<evidence type="ECO:0000313" key="6">
    <source>
        <dbReference type="EMBL" id="GGP29592.1"/>
    </source>
</evidence>
<reference evidence="4 7" key="3">
    <citation type="submission" date="2018-07" db="EMBL/GenBank/DDBJ databases">
        <title>Complete Genome and Methylome Analysis of Deinococcus wulumuqiensis NEB 479.</title>
        <authorList>
            <person name="Fomenkov A."/>
            <person name="Luyten Y."/>
            <person name="Vincze T."/>
            <person name="Anton B.P."/>
            <person name="Clark T."/>
            <person name="Roberts R.J."/>
            <person name="Morgan R.D."/>
        </authorList>
    </citation>
    <scope>NUCLEOTIDE SEQUENCE [LARGE SCALE GENOMIC DNA]</scope>
    <source>
        <strain evidence="4 7">NEB 479</strain>
        <plasmid evidence="4">pDrdI</plasmid>
        <plasmid evidence="7">Plasmid pdrdi</plasmid>
    </source>
</reference>
<geneLocation type="plasmid" evidence="4">
    <name>pDrdI</name>
</geneLocation>
<sequence>MRVTISAKLKLRHSPEQKAKLDAVSLAYRDALNFASEEAFKLDKTSSAPKLHAVTYKPLREKFGLGAQLACTVERQVAASYKTQWTKLKQNIKSREKGFTKKRYKGLDSAPKFVSRTLEYQYQRDYSWKKDGRVSIGTLDGRLVLEFDGHQKHLDYIQQGCETGAAKLYYQKSRKQYFLIVALNIELPDPQPTDHKNVVGVDVGQRYHFVATDKDGKSLFEKGAATGQRKDQFARTRKSLQRKGTRSATRRLVAVSGRERRFVADRNHVLSKMLLTRFPGSIFGLEDLTNIRDRTEGRSNPKASKKARKAKRRRSQWSFAELQTMLAYKAPLHGSLAVRVDANYTSQACHKCGHVSKDNRPGAGLEFVCEVCGHRGHADRVASVNIGLRTMLVRQDWMSTGVLSVRPDVSDVEVKAARLSRYAELRWNPDTSLAL</sequence>
<feature type="domain" description="Cas12f1-like TNB" evidence="3">
    <location>
        <begin position="319"/>
        <end position="386"/>
    </location>
</feature>
<protein>
    <submittedName>
        <fullName evidence="4">Transposase</fullName>
    </submittedName>
</protein>
<reference evidence="8" key="4">
    <citation type="journal article" date="2019" name="Int. J. Syst. Evol. Microbiol.">
        <title>The Global Catalogue of Microorganisms (GCM) 10K type strain sequencing project: providing services to taxonomists for standard genome sequencing and annotation.</title>
        <authorList>
            <consortium name="The Broad Institute Genomics Platform"/>
            <consortium name="The Broad Institute Genome Sequencing Center for Infectious Disease"/>
            <person name="Wu L."/>
            <person name="Ma J."/>
        </authorList>
    </citation>
    <scope>NUCLEOTIDE SEQUENCE [LARGE SCALE GENOMIC DNA]</scope>
    <source>
        <strain evidence="8">CGMCC 1.8884</strain>
    </source>
</reference>
<evidence type="ECO:0000313" key="5">
    <source>
        <dbReference type="EMBL" id="GGI70453.1"/>
    </source>
</evidence>
<dbReference type="RefSeq" id="WP_017869618.1">
    <property type="nucleotide sequence ID" value="NZ_BMLZ01000012.1"/>
</dbReference>
<evidence type="ECO:0000256" key="2">
    <source>
        <dbReference type="SAM" id="MobiDB-lite"/>
    </source>
</evidence>
<feature type="compositionally biased region" description="Basic residues" evidence="2">
    <location>
        <begin position="303"/>
        <end position="314"/>
    </location>
</feature>
<gene>
    <name evidence="4" type="ORF">DVJ83_15735</name>
    <name evidence="6" type="ORF">GCM10008021_12430</name>
    <name evidence="5" type="ORF">GCM10010914_00710</name>
</gene>
<dbReference type="STRING" id="1288484.GCA_000348665_00692"/>
<evidence type="ECO:0000313" key="4">
    <source>
        <dbReference type="EMBL" id="AXH00615.1"/>
    </source>
</evidence>
<accession>A0A345ILP2</accession>
<dbReference type="NCBIfam" id="NF040570">
    <property type="entry name" value="guided_TnpB"/>
    <property type="match status" value="1"/>
</dbReference>
<evidence type="ECO:0000259" key="3">
    <source>
        <dbReference type="Pfam" id="PF07282"/>
    </source>
</evidence>
<name>A0A345ILP2_9DEIO</name>
<dbReference type="EMBL" id="CP031163">
    <property type="protein sequence ID" value="AXH00615.1"/>
    <property type="molecule type" value="Genomic_DNA"/>
</dbReference>
<evidence type="ECO:0000256" key="1">
    <source>
        <dbReference type="ARBA" id="ARBA00023125"/>
    </source>
</evidence>
<geneLocation type="plasmid" evidence="7">
    <name>pdrdi</name>
</geneLocation>
<dbReference type="EMBL" id="BMLZ01000012">
    <property type="protein sequence ID" value="GGP29592.1"/>
    <property type="molecule type" value="Genomic_DNA"/>
</dbReference>
<reference evidence="5" key="2">
    <citation type="journal article" date="2014" name="Int. J. Syst. Evol. Microbiol.">
        <title>Complete genome sequence of Corynebacterium casei LMG S-19264T (=DSM 44701T), isolated from a smear-ripened cheese.</title>
        <authorList>
            <consortium name="US DOE Joint Genome Institute (JGI-PGF)"/>
            <person name="Walter F."/>
            <person name="Albersmeier A."/>
            <person name="Kalinowski J."/>
            <person name="Ruckert C."/>
        </authorList>
    </citation>
    <scope>NUCLEOTIDE SEQUENCE</scope>
    <source>
        <strain evidence="5">CGMCC 1.8885</strain>
    </source>
</reference>
<dbReference type="Proteomes" id="UP000630135">
    <property type="component" value="Unassembled WGS sequence"/>
</dbReference>
<dbReference type="NCBIfam" id="TIGR01766">
    <property type="entry name" value="IS200/IS605 family accessory protein TnpB-like domain"/>
    <property type="match status" value="1"/>
</dbReference>
<evidence type="ECO:0000313" key="8">
    <source>
        <dbReference type="Proteomes" id="UP000630135"/>
    </source>
</evidence>
<dbReference type="Pfam" id="PF07282">
    <property type="entry name" value="Cas12f1-like_TNB"/>
    <property type="match status" value="1"/>
</dbReference>
<keyword evidence="8" id="KW-1185">Reference proteome</keyword>
<dbReference type="Proteomes" id="UP000253744">
    <property type="component" value="Plasmid pDrdI"/>
</dbReference>
<dbReference type="EMBL" id="BMMA01000001">
    <property type="protein sequence ID" value="GGI70453.1"/>
    <property type="molecule type" value="Genomic_DNA"/>
</dbReference>
<dbReference type="InterPro" id="IPR010095">
    <property type="entry name" value="Cas12f1-like_TNB"/>
</dbReference>
<evidence type="ECO:0000313" key="7">
    <source>
        <dbReference type="Proteomes" id="UP000253744"/>
    </source>
</evidence>
<dbReference type="KEGG" id="dwu:DVJ83_15735"/>
<dbReference type="AlphaFoldDB" id="A0A345ILP2"/>
<keyword evidence="1" id="KW-0238">DNA-binding</keyword>
<organism evidence="4 7">
    <name type="scientific">Deinococcus wulumuqiensis</name>
    <dbReference type="NCBI Taxonomy" id="980427"/>
    <lineage>
        <taxon>Bacteria</taxon>
        <taxon>Thermotogati</taxon>
        <taxon>Deinococcota</taxon>
        <taxon>Deinococci</taxon>
        <taxon>Deinococcales</taxon>
        <taxon>Deinococcaceae</taxon>
        <taxon>Deinococcus</taxon>
    </lineage>
</organism>
<dbReference type="GeneID" id="59163960"/>
<reference evidence="6" key="1">
    <citation type="journal article" date="2014" name="Int. J. Syst. Evol. Microbiol.">
        <title>Complete genome of a new Firmicutes species belonging to the dominant human colonic microbiota ('Ruminococcus bicirculans') reveals two chromosomes and a selective capacity to utilize plant glucans.</title>
        <authorList>
            <consortium name="NISC Comparative Sequencing Program"/>
            <person name="Wegmann U."/>
            <person name="Louis P."/>
            <person name="Goesmann A."/>
            <person name="Henrissat B."/>
            <person name="Duncan S.H."/>
            <person name="Flint H.J."/>
        </authorList>
    </citation>
    <scope>NUCLEOTIDE SEQUENCE</scope>
    <source>
        <strain evidence="6">CGMCC 1.8884</strain>
    </source>
</reference>